<name>A0A2A9EP41_9MICO</name>
<dbReference type="PANTHER" id="PTHR34473">
    <property type="entry name" value="UPF0699 TRANSMEMBRANE PROTEIN YDBS"/>
    <property type="match status" value="1"/>
</dbReference>
<dbReference type="Proteomes" id="UP000222106">
    <property type="component" value="Unassembled WGS sequence"/>
</dbReference>
<feature type="compositionally biased region" description="Gly residues" evidence="1">
    <location>
        <begin position="230"/>
        <end position="241"/>
    </location>
</feature>
<feature type="region of interest" description="Disordered" evidence="1">
    <location>
        <begin position="201"/>
        <end position="241"/>
    </location>
</feature>
<dbReference type="InterPro" id="IPR005182">
    <property type="entry name" value="YdbS-like_PH"/>
</dbReference>
<dbReference type="RefSeq" id="WP_245862523.1">
    <property type="nucleotide sequence ID" value="NZ_PDJI01000004.1"/>
</dbReference>
<accession>A0A2A9EP41</accession>
<feature type="domain" description="YdbS-like PH" evidence="3">
    <location>
        <begin position="110"/>
        <end position="188"/>
    </location>
</feature>
<comment type="caution">
    <text evidence="4">The sequence shown here is derived from an EMBL/GenBank/DDBJ whole genome shotgun (WGS) entry which is preliminary data.</text>
</comment>
<evidence type="ECO:0000313" key="4">
    <source>
        <dbReference type="EMBL" id="PFG40301.1"/>
    </source>
</evidence>
<feature type="region of interest" description="Disordered" evidence="1">
    <location>
        <begin position="549"/>
        <end position="591"/>
    </location>
</feature>
<proteinExistence type="predicted"/>
<feature type="transmembrane region" description="Helical" evidence="2">
    <location>
        <begin position="87"/>
        <end position="108"/>
    </location>
</feature>
<dbReference type="PANTHER" id="PTHR34473:SF2">
    <property type="entry name" value="UPF0699 TRANSMEMBRANE PROTEIN YDBT"/>
    <property type="match status" value="1"/>
</dbReference>
<protein>
    <submittedName>
        <fullName evidence="4">Putative membrane protein</fullName>
    </submittedName>
</protein>
<feature type="compositionally biased region" description="Low complexity" evidence="1">
    <location>
        <begin position="207"/>
        <end position="229"/>
    </location>
</feature>
<feature type="region of interest" description="Disordered" evidence="1">
    <location>
        <begin position="1"/>
        <end position="35"/>
    </location>
</feature>
<organism evidence="4 5">
    <name type="scientific">Georgenia soli</name>
    <dbReference type="NCBI Taxonomy" id="638953"/>
    <lineage>
        <taxon>Bacteria</taxon>
        <taxon>Bacillati</taxon>
        <taxon>Actinomycetota</taxon>
        <taxon>Actinomycetes</taxon>
        <taxon>Micrococcales</taxon>
        <taxon>Bogoriellaceae</taxon>
        <taxon>Georgenia</taxon>
    </lineage>
</organism>
<keyword evidence="2" id="KW-1133">Transmembrane helix</keyword>
<keyword evidence="2" id="KW-0472">Membrane</keyword>
<feature type="domain" description="YdbS-like PH" evidence="3">
    <location>
        <begin position="448"/>
        <end position="507"/>
    </location>
</feature>
<feature type="transmembrane region" description="Helical" evidence="2">
    <location>
        <begin position="296"/>
        <end position="314"/>
    </location>
</feature>
<dbReference type="EMBL" id="PDJI01000004">
    <property type="protein sequence ID" value="PFG40301.1"/>
    <property type="molecule type" value="Genomic_DNA"/>
</dbReference>
<evidence type="ECO:0000256" key="1">
    <source>
        <dbReference type="SAM" id="MobiDB-lite"/>
    </source>
</evidence>
<reference evidence="4 5" key="1">
    <citation type="submission" date="2017-10" db="EMBL/GenBank/DDBJ databases">
        <title>Sequencing the genomes of 1000 actinobacteria strains.</title>
        <authorList>
            <person name="Klenk H.-P."/>
        </authorList>
    </citation>
    <scope>NUCLEOTIDE SEQUENCE [LARGE SCALE GENOMIC DNA]</scope>
    <source>
        <strain evidence="4 5">DSM 21838</strain>
    </source>
</reference>
<evidence type="ECO:0000256" key="2">
    <source>
        <dbReference type="SAM" id="Phobius"/>
    </source>
</evidence>
<evidence type="ECO:0000313" key="5">
    <source>
        <dbReference type="Proteomes" id="UP000222106"/>
    </source>
</evidence>
<sequence>MTAPFPDGAPHAAGPPHPAESLPAPRDGGGDPRADGVTWRRVHKITPILNAWKVVAAVVAAVVWQVSDQIANLPDVWESVARYRTTVLLAVAGALVLVALVAGLYSVLSWRRMQFAVTSESVDLHTGILFRQQRHARLVRIQAVDVVQPLLGRLFGLAQVRVETAGGGESNVVIGYLHEAEAQALRNEVMARAAGVDVSEARASGTPDGAAGPPDGAFPEAPGGAVHGAAGPGGAARGGPRAGRNVAPVVAAAPERELLQVPPGRLVASLAISGSLTLFVLVMIGLLVAAVVTESFAPIFGAVPALLGWAGYLWNRFAGEFGFRAALSPDGIRLRHGLLETRTQTLPPGRVQAVRLSQALLWRRFDWWRVEVNVAGYGADPMGKGAVETVLLPVGPRGDALTALWLVLPDLGVDDAAELLDAALEGSGETAGFRTSPRRVRWLDPLTWRRNGLRITRTALLMRSGRLSRHLVVVPHERTQSLAITQGPLERRFHVADLHAHSVPGPVTPVGHHLDATLALTILREQAGRARSARAAEGPEEWMRRVQVPGTGSTGQLAPGHLAPGHLGDGQTAGGQLIDEDRTTGRSGPLG</sequence>
<feature type="domain" description="YdbS-like PH" evidence="3">
    <location>
        <begin position="324"/>
        <end position="419"/>
    </location>
</feature>
<dbReference type="AlphaFoldDB" id="A0A2A9EP41"/>
<keyword evidence="2" id="KW-0812">Transmembrane</keyword>
<evidence type="ECO:0000259" key="3">
    <source>
        <dbReference type="Pfam" id="PF03703"/>
    </source>
</evidence>
<keyword evidence="5" id="KW-1185">Reference proteome</keyword>
<feature type="compositionally biased region" description="Low complexity" evidence="1">
    <location>
        <begin position="1"/>
        <end position="12"/>
    </location>
</feature>
<feature type="transmembrane region" description="Helical" evidence="2">
    <location>
        <begin position="266"/>
        <end position="290"/>
    </location>
</feature>
<feature type="transmembrane region" description="Helical" evidence="2">
    <location>
        <begin position="48"/>
        <end position="67"/>
    </location>
</feature>
<gene>
    <name evidence="4" type="ORF">ATJ97_2826</name>
</gene>
<dbReference type="Pfam" id="PF03703">
    <property type="entry name" value="bPH_2"/>
    <property type="match status" value="3"/>
</dbReference>